<comment type="pathway">
    <text evidence="14">Plant hormone biosynthesis; brassinosteroid biosynthesis.</text>
</comment>
<sequence length="487" mass="55124">MEFYIGCFLSIVVLGWWFLCKDSNLVEKKAGIPRGNSGWPFIGETLDFIAAGYTSRPVSFMEKRKSKYGKVFKTNILGTPVIVSTDPEVNKVVLQNQGNIFLPAYPKSIKELVGKSSILQINGSLHRRVHALLAGFLRSPQLKARITKDIETSVKGCLASWSTVYPNTINLQDEVKKITFPILVKVLLSVDAGEDLKVLQREFNEFIKGLICIPVKLPGTTLYKSLKAKEKMLKIVERIIAQKRKDGMKKTEVEKGPPNDAVDVLLGEEGNPNATQCLPLDFICHNMIEMIIPGEETTPTTITLAVKFLTDCPLALSNLREENMELKKQKAESDDEYAWTDYMSLAFTQNVINETLRLANIINAIWRKTEKDVEIKGHLIPRGWCVLASLTSVHMDEKYYDNPYQFNPWRWEKISVVNNNCFAPFGGGQRLCPGVEISRLEISIFLHHLVTGYSWVAEDDTIVYFPTVKMKRKLPIRVTPHNKLDSE</sequence>
<evidence type="ECO:0000256" key="20">
    <source>
        <dbReference type="ARBA" id="ARBA00076244"/>
    </source>
</evidence>
<keyword evidence="8" id="KW-0752">Steroid biosynthesis</keyword>
<comment type="catalytic activity">
    <reaction evidence="16">
        <text>3-epi-6-deoxocathasterone + reduced [NADPH--hemoprotein reductase] + O2 = 6-deoxotyphasterol + oxidized [NADPH--hemoprotein reductase] + H2O + H(+)</text>
        <dbReference type="Rhea" id="RHEA:27321"/>
        <dbReference type="Rhea" id="RHEA-COMP:11964"/>
        <dbReference type="Rhea" id="RHEA-COMP:11965"/>
        <dbReference type="ChEBI" id="CHEBI:15377"/>
        <dbReference type="ChEBI" id="CHEBI:15378"/>
        <dbReference type="ChEBI" id="CHEBI:15379"/>
        <dbReference type="ChEBI" id="CHEBI:20717"/>
        <dbReference type="ChEBI" id="CHEBI:57618"/>
        <dbReference type="ChEBI" id="CHEBI:58210"/>
        <dbReference type="ChEBI" id="CHEBI:59410"/>
        <dbReference type="EC" id="1.14.14.147"/>
    </reaction>
</comment>
<comment type="catalytic activity">
    <reaction evidence="15">
        <text>(22S,24R)-22-hydroxy-5alpha-ergostan-3-one + reduced [NADPH--hemoprotein reductase] + O2 = 3-dehydro-6-deoxoteasterone + oxidized [NADPH--hemoprotein reductase] + H2O + H(+)</text>
        <dbReference type="Rhea" id="RHEA:27325"/>
        <dbReference type="Rhea" id="RHEA-COMP:11964"/>
        <dbReference type="Rhea" id="RHEA-COMP:11965"/>
        <dbReference type="ChEBI" id="CHEBI:15377"/>
        <dbReference type="ChEBI" id="CHEBI:15378"/>
        <dbReference type="ChEBI" id="CHEBI:15379"/>
        <dbReference type="ChEBI" id="CHEBI:20710"/>
        <dbReference type="ChEBI" id="CHEBI:57618"/>
        <dbReference type="ChEBI" id="CHEBI:58210"/>
        <dbReference type="ChEBI" id="CHEBI:59411"/>
        <dbReference type="EC" id="1.14.14.147"/>
    </reaction>
</comment>
<keyword evidence="26" id="KW-0732">Signal</keyword>
<dbReference type="PANTHER" id="PTHR24286:SF254">
    <property type="entry name" value="3-EPI-6-DEOXOCATHASTERONE 23-MONOOXYGENASE CYP90C1"/>
    <property type="match status" value="1"/>
</dbReference>
<evidence type="ECO:0000256" key="18">
    <source>
        <dbReference type="ARBA" id="ARBA00066344"/>
    </source>
</evidence>
<keyword evidence="9" id="KW-1133">Transmembrane helix</keyword>
<dbReference type="Pfam" id="PF00067">
    <property type="entry name" value="p450"/>
    <property type="match status" value="1"/>
</dbReference>
<comment type="similarity">
    <text evidence="4 25">Belongs to the cytochrome P450 family.</text>
</comment>
<evidence type="ECO:0000256" key="25">
    <source>
        <dbReference type="RuleBase" id="RU000461"/>
    </source>
</evidence>
<dbReference type="SUPFAM" id="SSF48264">
    <property type="entry name" value="Cytochrome P450"/>
    <property type="match status" value="1"/>
</dbReference>
<comment type="subcellular location">
    <subcellularLocation>
        <location evidence="2">Endoplasmic reticulum membrane</location>
        <topology evidence="2">Single-pass membrane protein</topology>
    </subcellularLocation>
</comment>
<evidence type="ECO:0000256" key="11">
    <source>
        <dbReference type="ARBA" id="ARBA00023004"/>
    </source>
</evidence>
<keyword evidence="7 24" id="KW-0479">Metal-binding</keyword>
<feature type="chain" id="PRO_5018005609" description="22alpha-hydroxysteroid 23-monooxygenase" evidence="26">
    <location>
        <begin position="24"/>
        <end position="487"/>
    </location>
</feature>
<dbReference type="Gene3D" id="1.10.630.10">
    <property type="entry name" value="Cytochrome P450"/>
    <property type="match status" value="1"/>
</dbReference>
<dbReference type="EC" id="1.14.14.147" evidence="18"/>
<dbReference type="GO" id="GO:0005789">
    <property type="term" value="C:endoplasmic reticulum membrane"/>
    <property type="evidence" value="ECO:0007669"/>
    <property type="project" value="UniProtKB-SubCell"/>
</dbReference>
<evidence type="ECO:0000256" key="2">
    <source>
        <dbReference type="ARBA" id="ARBA00004389"/>
    </source>
</evidence>
<evidence type="ECO:0000256" key="23">
    <source>
        <dbReference type="ARBA" id="ARBA00084112"/>
    </source>
</evidence>
<evidence type="ECO:0000256" key="7">
    <source>
        <dbReference type="ARBA" id="ARBA00022723"/>
    </source>
</evidence>
<dbReference type="PROSITE" id="PS00086">
    <property type="entry name" value="CYTOCHROME_P450"/>
    <property type="match status" value="1"/>
</dbReference>
<evidence type="ECO:0000256" key="15">
    <source>
        <dbReference type="ARBA" id="ARBA00050234"/>
    </source>
</evidence>
<evidence type="ECO:0000256" key="19">
    <source>
        <dbReference type="ARBA" id="ARBA00075093"/>
    </source>
</evidence>
<evidence type="ECO:0000256" key="21">
    <source>
        <dbReference type="ARBA" id="ARBA00078776"/>
    </source>
</evidence>
<dbReference type="GO" id="GO:0016709">
    <property type="term" value="F:oxidoreductase activity, acting on paired donors, with incorporation or reduction of molecular oxygen, NAD(P)H as one donor, and incorporation of one atom of oxygen"/>
    <property type="evidence" value="ECO:0007669"/>
    <property type="project" value="TreeGrafter"/>
</dbReference>
<dbReference type="GO" id="GO:0005506">
    <property type="term" value="F:iron ion binding"/>
    <property type="evidence" value="ECO:0007669"/>
    <property type="project" value="InterPro"/>
</dbReference>
<evidence type="ECO:0000313" key="27">
    <source>
        <dbReference type="EMBL" id="AYV88880.1"/>
    </source>
</evidence>
<dbReference type="InterPro" id="IPR002401">
    <property type="entry name" value="Cyt_P450_E_grp-I"/>
</dbReference>
<evidence type="ECO:0000256" key="10">
    <source>
        <dbReference type="ARBA" id="ARBA00023002"/>
    </source>
</evidence>
<dbReference type="GO" id="GO:0102097">
    <property type="term" value="F:22alpha-hydroxysteroid 23-monooxygenase activity"/>
    <property type="evidence" value="ECO:0007669"/>
    <property type="project" value="UniProtKB-EC"/>
</dbReference>
<keyword evidence="6" id="KW-0812">Transmembrane</keyword>
<evidence type="ECO:0000256" key="22">
    <source>
        <dbReference type="ARBA" id="ARBA00083187"/>
    </source>
</evidence>
<dbReference type="GO" id="GO:0016132">
    <property type="term" value="P:brassinosteroid biosynthetic process"/>
    <property type="evidence" value="ECO:0007669"/>
    <property type="project" value="UniProtKB-KW"/>
</dbReference>
<evidence type="ECO:0000256" key="12">
    <source>
        <dbReference type="ARBA" id="ARBA00023033"/>
    </source>
</evidence>
<comment type="pathway">
    <text evidence="17">Steroid biosynthesis.</text>
</comment>
<reference evidence="27" key="1">
    <citation type="submission" date="2018-02" db="EMBL/GenBank/DDBJ databases">
        <title>Computaional analysis to select cytochrom P450 genes involving in onjisaponin biosynthesis of Polygala tenuifolia.</title>
        <authorList>
            <person name="Kim O.T."/>
            <person name="Jin M.L."/>
        </authorList>
    </citation>
    <scope>NUCLEOTIDE SEQUENCE</scope>
</reference>
<dbReference type="GO" id="GO:0048366">
    <property type="term" value="P:leaf development"/>
    <property type="evidence" value="ECO:0007669"/>
    <property type="project" value="UniProtKB-ARBA"/>
</dbReference>
<keyword evidence="5 24" id="KW-0349">Heme</keyword>
<dbReference type="InterPro" id="IPR001128">
    <property type="entry name" value="Cyt_P450"/>
</dbReference>
<evidence type="ECO:0000256" key="3">
    <source>
        <dbReference type="ARBA" id="ARBA00004972"/>
    </source>
</evidence>
<accession>A0A3G5ANH7</accession>
<evidence type="ECO:0000256" key="6">
    <source>
        <dbReference type="ARBA" id="ARBA00022692"/>
    </source>
</evidence>
<evidence type="ECO:0000256" key="24">
    <source>
        <dbReference type="PIRSR" id="PIRSR602401-1"/>
    </source>
</evidence>
<evidence type="ECO:0000256" key="9">
    <source>
        <dbReference type="ARBA" id="ARBA00022989"/>
    </source>
</evidence>
<evidence type="ECO:0000256" key="1">
    <source>
        <dbReference type="ARBA" id="ARBA00001971"/>
    </source>
</evidence>
<dbReference type="FunFam" id="1.10.630.10:FF:000048">
    <property type="entry name" value="3-epi-6-deoxocathasterone 23-monooxygenase CYP90D1"/>
    <property type="match status" value="1"/>
</dbReference>
<keyword evidence="23" id="KW-0444">Lipid biosynthesis</keyword>
<comment type="cofactor">
    <cofactor evidence="1 24">
        <name>heme</name>
        <dbReference type="ChEBI" id="CHEBI:30413"/>
    </cofactor>
</comment>
<proteinExistence type="evidence at transcript level"/>
<dbReference type="GO" id="GO:0048443">
    <property type="term" value="P:stamen development"/>
    <property type="evidence" value="ECO:0007669"/>
    <property type="project" value="UniProtKB-ARBA"/>
</dbReference>
<keyword evidence="23" id="KW-0443">Lipid metabolism</keyword>
<dbReference type="GO" id="GO:0010268">
    <property type="term" value="P:brassinosteroid homeostasis"/>
    <property type="evidence" value="ECO:0007669"/>
    <property type="project" value="TreeGrafter"/>
</dbReference>
<dbReference type="InterPro" id="IPR017972">
    <property type="entry name" value="Cyt_P450_CS"/>
</dbReference>
<dbReference type="EMBL" id="MG934244">
    <property type="protein sequence ID" value="AYV88880.1"/>
    <property type="molecule type" value="mRNA"/>
</dbReference>
<evidence type="ECO:0000256" key="26">
    <source>
        <dbReference type="SAM" id="SignalP"/>
    </source>
</evidence>
<name>A0A3G5ANH7_9FABA</name>
<evidence type="ECO:0000256" key="14">
    <source>
        <dbReference type="ARBA" id="ARBA00037910"/>
    </source>
</evidence>
<comment type="pathway">
    <text evidence="3">Hormone biosynthesis.</text>
</comment>
<dbReference type="PRINTS" id="PR00385">
    <property type="entry name" value="P450"/>
</dbReference>
<dbReference type="GO" id="GO:0020037">
    <property type="term" value="F:heme binding"/>
    <property type="evidence" value="ECO:0007669"/>
    <property type="project" value="InterPro"/>
</dbReference>
<feature type="binding site" description="axial binding residue" evidence="24">
    <location>
        <position position="432"/>
    </location>
    <ligand>
        <name>heme</name>
        <dbReference type="ChEBI" id="CHEBI:30413"/>
    </ligand>
    <ligandPart>
        <name>Fe</name>
        <dbReference type="ChEBI" id="CHEBI:18248"/>
    </ligandPart>
</feature>
<dbReference type="AlphaFoldDB" id="A0A3G5ANH7"/>
<evidence type="ECO:0000256" key="16">
    <source>
        <dbReference type="ARBA" id="ARBA00051572"/>
    </source>
</evidence>
<evidence type="ECO:0000256" key="13">
    <source>
        <dbReference type="ARBA" id="ARBA00023136"/>
    </source>
</evidence>
<keyword evidence="23" id="KW-1069">Brassinosteroid biosynthesis</keyword>
<evidence type="ECO:0000256" key="5">
    <source>
        <dbReference type="ARBA" id="ARBA00022617"/>
    </source>
</evidence>
<organism evidence="27">
    <name type="scientific">Polygala tenuifolia</name>
    <dbReference type="NCBI Taxonomy" id="355332"/>
    <lineage>
        <taxon>Eukaryota</taxon>
        <taxon>Viridiplantae</taxon>
        <taxon>Streptophyta</taxon>
        <taxon>Embryophyta</taxon>
        <taxon>Tracheophyta</taxon>
        <taxon>Spermatophyta</taxon>
        <taxon>Magnoliopsida</taxon>
        <taxon>eudicotyledons</taxon>
        <taxon>Gunneridae</taxon>
        <taxon>Pentapetalae</taxon>
        <taxon>rosids</taxon>
        <taxon>fabids</taxon>
        <taxon>Fabales</taxon>
        <taxon>Polygalaceae</taxon>
        <taxon>Polygala</taxon>
    </lineage>
</organism>
<dbReference type="GO" id="GO:0048441">
    <property type="term" value="P:petal development"/>
    <property type="evidence" value="ECO:0007669"/>
    <property type="project" value="UniProtKB-ARBA"/>
</dbReference>
<feature type="signal peptide" evidence="26">
    <location>
        <begin position="1"/>
        <end position="23"/>
    </location>
</feature>
<keyword evidence="11 24" id="KW-0408">Iron</keyword>
<dbReference type="GO" id="GO:0016125">
    <property type="term" value="P:sterol metabolic process"/>
    <property type="evidence" value="ECO:0007669"/>
    <property type="project" value="TreeGrafter"/>
</dbReference>
<evidence type="ECO:0000256" key="4">
    <source>
        <dbReference type="ARBA" id="ARBA00010617"/>
    </source>
</evidence>
<protein>
    <recommendedName>
        <fullName evidence="18">22alpha-hydroxysteroid 23-monooxygenase</fullName>
        <ecNumber evidence="18">1.14.14.147</ecNumber>
    </recommendedName>
    <alternativeName>
        <fullName evidence="21">(22R,23R)-22,23-dihydroxy-campest-4-en-3-one synthase</fullName>
    </alternativeName>
    <alternativeName>
        <fullName evidence="22">(22R,23R)-22,23-dihydroxycampesterol synthase</fullName>
    </alternativeName>
    <alternativeName>
        <fullName evidence="19">6-deoxoteasterone synthase</fullName>
    </alternativeName>
    <alternativeName>
        <fullName evidence="20">Teasterone synthase</fullName>
    </alternativeName>
</protein>
<evidence type="ECO:0000256" key="17">
    <source>
        <dbReference type="ARBA" id="ARBA00060577"/>
    </source>
</evidence>
<evidence type="ECO:0000256" key="8">
    <source>
        <dbReference type="ARBA" id="ARBA00022955"/>
    </source>
</evidence>
<keyword evidence="10 25" id="KW-0560">Oxidoreductase</keyword>
<keyword evidence="13" id="KW-0472">Membrane</keyword>
<dbReference type="PRINTS" id="PR00463">
    <property type="entry name" value="EP450I"/>
</dbReference>
<keyword evidence="12 25" id="KW-0503">Monooxygenase</keyword>
<dbReference type="CDD" id="cd11043">
    <property type="entry name" value="CYP90-like"/>
    <property type="match status" value="1"/>
</dbReference>
<dbReference type="InterPro" id="IPR036396">
    <property type="entry name" value="Cyt_P450_sf"/>
</dbReference>
<dbReference type="PANTHER" id="PTHR24286">
    <property type="entry name" value="CYTOCHROME P450 26"/>
    <property type="match status" value="1"/>
</dbReference>